<dbReference type="InterPro" id="IPR029063">
    <property type="entry name" value="SAM-dependent_MTases_sf"/>
</dbReference>
<reference evidence="2 3" key="1">
    <citation type="submission" date="2020-03" db="EMBL/GenBank/DDBJ databases">
        <title>Roseomonas stagni sp. nov., isolated from pond water in Japan.</title>
        <authorList>
            <person name="Furuhata K."/>
            <person name="Miyamoto H."/>
            <person name="Goto K."/>
        </authorList>
    </citation>
    <scope>NUCLEOTIDE SEQUENCE [LARGE SCALE GENOMIC DNA]</scope>
    <source>
        <strain evidence="2 3">PeD5</strain>
    </source>
</reference>
<dbReference type="GO" id="GO:0008168">
    <property type="term" value="F:methyltransferase activity"/>
    <property type="evidence" value="ECO:0007669"/>
    <property type="project" value="UniProtKB-KW"/>
</dbReference>
<keyword evidence="2" id="KW-0489">Methyltransferase</keyword>
<dbReference type="Proteomes" id="UP000475385">
    <property type="component" value="Unassembled WGS sequence"/>
</dbReference>
<organism evidence="2 3">
    <name type="scientific">Falsiroseomonas algicola</name>
    <dbReference type="NCBI Taxonomy" id="2716930"/>
    <lineage>
        <taxon>Bacteria</taxon>
        <taxon>Pseudomonadati</taxon>
        <taxon>Pseudomonadota</taxon>
        <taxon>Alphaproteobacteria</taxon>
        <taxon>Acetobacterales</taxon>
        <taxon>Roseomonadaceae</taxon>
        <taxon>Falsiroseomonas</taxon>
    </lineage>
</organism>
<dbReference type="InterPro" id="IPR006342">
    <property type="entry name" value="FkbM_mtfrase"/>
</dbReference>
<dbReference type="Pfam" id="PF05050">
    <property type="entry name" value="Methyltransf_21"/>
    <property type="match status" value="1"/>
</dbReference>
<evidence type="ECO:0000259" key="1">
    <source>
        <dbReference type="Pfam" id="PF05050"/>
    </source>
</evidence>
<keyword evidence="3" id="KW-1185">Reference proteome</keyword>
<evidence type="ECO:0000313" key="3">
    <source>
        <dbReference type="Proteomes" id="UP000475385"/>
    </source>
</evidence>
<dbReference type="SUPFAM" id="SSF53335">
    <property type="entry name" value="S-adenosyl-L-methionine-dependent methyltransferases"/>
    <property type="match status" value="1"/>
</dbReference>
<feature type="domain" description="Methyltransferase FkbM" evidence="1">
    <location>
        <begin position="39"/>
        <end position="198"/>
    </location>
</feature>
<dbReference type="RefSeq" id="WP_164695728.1">
    <property type="nucleotide sequence ID" value="NZ_JAAIKB010000007.1"/>
</dbReference>
<dbReference type="EMBL" id="JAAIKB010000007">
    <property type="protein sequence ID" value="NGM21814.1"/>
    <property type="molecule type" value="Genomic_DNA"/>
</dbReference>
<dbReference type="NCBIfam" id="TIGR01444">
    <property type="entry name" value="fkbM_fam"/>
    <property type="match status" value="1"/>
</dbReference>
<evidence type="ECO:0000313" key="2">
    <source>
        <dbReference type="EMBL" id="NGM21814.1"/>
    </source>
</evidence>
<comment type="caution">
    <text evidence="2">The sequence shown here is derived from an EMBL/GenBank/DDBJ whole genome shotgun (WGS) entry which is preliminary data.</text>
</comment>
<accession>A0A6M1LPW6</accession>
<name>A0A6M1LPW6_9PROT</name>
<dbReference type="Gene3D" id="3.40.50.150">
    <property type="entry name" value="Vaccinia Virus protein VP39"/>
    <property type="match status" value="1"/>
</dbReference>
<dbReference type="PANTHER" id="PTHR34203:SF15">
    <property type="entry name" value="SLL1173 PROTEIN"/>
    <property type="match status" value="1"/>
</dbReference>
<sequence>MSIDPVRATPAALPPARPPLFFQHVRRQMPDYAFRVIFDVGANIGQSCTAFAVAAPEAEVIHAFEPVASTFAVLAGNVAANPRIKPCHAALGATSGEAMMTARALSTNNRVIPARPGARNTESVTILTGDQFCAHHGIEAISYLKIDTEGHDLDVLKGFAGTLPRIDFVQVEASMNPYNTLHAPFRALEDLLRDAGFLLFQFYDQTFQNQLPVLRRANPVFIHSRFYEAAKALKDAQGA</sequence>
<dbReference type="GO" id="GO:0032259">
    <property type="term" value="P:methylation"/>
    <property type="evidence" value="ECO:0007669"/>
    <property type="project" value="UniProtKB-KW"/>
</dbReference>
<keyword evidence="2" id="KW-0808">Transferase</keyword>
<dbReference type="AlphaFoldDB" id="A0A6M1LPW6"/>
<gene>
    <name evidence="2" type="ORF">G3576_17455</name>
</gene>
<proteinExistence type="predicted"/>
<dbReference type="PANTHER" id="PTHR34203">
    <property type="entry name" value="METHYLTRANSFERASE, FKBM FAMILY PROTEIN"/>
    <property type="match status" value="1"/>
</dbReference>
<dbReference type="InterPro" id="IPR052514">
    <property type="entry name" value="SAM-dependent_MTase"/>
</dbReference>
<protein>
    <submittedName>
        <fullName evidence="2">FkbM family methyltransferase</fullName>
    </submittedName>
</protein>